<evidence type="ECO:0000256" key="1">
    <source>
        <dbReference type="ARBA" id="ARBA00022670"/>
    </source>
</evidence>
<dbReference type="InterPro" id="IPR025657">
    <property type="entry name" value="RadC_JAB"/>
</dbReference>
<dbReference type="Gene3D" id="3.40.140.10">
    <property type="entry name" value="Cytidine Deaminase, domain 2"/>
    <property type="match status" value="1"/>
</dbReference>
<dbReference type="GO" id="GO:0046872">
    <property type="term" value="F:metal ion binding"/>
    <property type="evidence" value="ECO:0007669"/>
    <property type="project" value="UniProtKB-KW"/>
</dbReference>
<keyword evidence="5" id="KW-0482">Metalloprotease</keyword>
<dbReference type="GO" id="GO:0006508">
    <property type="term" value="P:proteolysis"/>
    <property type="evidence" value="ECO:0007669"/>
    <property type="project" value="UniProtKB-KW"/>
</dbReference>
<protein>
    <submittedName>
        <fullName evidence="7">DNA repair protein</fullName>
    </submittedName>
</protein>
<dbReference type="Pfam" id="PF04002">
    <property type="entry name" value="RadC"/>
    <property type="match status" value="1"/>
</dbReference>
<dbReference type="PANTHER" id="PTHR30471">
    <property type="entry name" value="DNA REPAIR PROTEIN RADC"/>
    <property type="match status" value="1"/>
</dbReference>
<evidence type="ECO:0000256" key="2">
    <source>
        <dbReference type="ARBA" id="ARBA00022723"/>
    </source>
</evidence>
<evidence type="ECO:0000313" key="7">
    <source>
        <dbReference type="EMBL" id="NAY91412.1"/>
    </source>
</evidence>
<evidence type="ECO:0000259" key="6">
    <source>
        <dbReference type="PROSITE" id="PS50249"/>
    </source>
</evidence>
<dbReference type="Proteomes" id="UP000667650">
    <property type="component" value="Unassembled WGS sequence"/>
</dbReference>
<evidence type="ECO:0000256" key="4">
    <source>
        <dbReference type="ARBA" id="ARBA00022833"/>
    </source>
</evidence>
<dbReference type="EMBL" id="JAAABI010000002">
    <property type="protein sequence ID" value="NAY91412.1"/>
    <property type="molecule type" value="Genomic_DNA"/>
</dbReference>
<keyword evidence="1" id="KW-0645">Protease</keyword>
<dbReference type="AlphaFoldDB" id="A0A964TAS0"/>
<evidence type="ECO:0000256" key="5">
    <source>
        <dbReference type="ARBA" id="ARBA00023049"/>
    </source>
</evidence>
<sequence>MKDEVNEIKVSYCEKLGVIDSQPMTDSEQVTKLLYEHWDKNTIGLQETFKVLLLNNANKVKGTYQASTGGIVGTVVDVRLLFAVVLKTASVGIILAHNHPAGTLKPSQADRELTEKIQNAAELFDIRVLDHLIIAPHGRYFSFSDSGLL</sequence>
<dbReference type="CDD" id="cd08071">
    <property type="entry name" value="MPN_DUF2466"/>
    <property type="match status" value="1"/>
</dbReference>
<evidence type="ECO:0000256" key="3">
    <source>
        <dbReference type="ARBA" id="ARBA00022801"/>
    </source>
</evidence>
<dbReference type="PROSITE" id="PS50249">
    <property type="entry name" value="MPN"/>
    <property type="match status" value="1"/>
</dbReference>
<feature type="domain" description="MPN" evidence="6">
    <location>
        <begin position="23"/>
        <end position="149"/>
    </location>
</feature>
<dbReference type="PANTHER" id="PTHR30471:SF3">
    <property type="entry name" value="UPF0758 PROTEIN YEES-RELATED"/>
    <property type="match status" value="1"/>
</dbReference>
<keyword evidence="2" id="KW-0479">Metal-binding</keyword>
<comment type="caution">
    <text evidence="7">The sequence shown here is derived from an EMBL/GenBank/DDBJ whole genome shotgun (WGS) entry which is preliminary data.</text>
</comment>
<keyword evidence="8" id="KW-1185">Reference proteome</keyword>
<proteinExistence type="predicted"/>
<keyword evidence="3" id="KW-0378">Hydrolase</keyword>
<name>A0A964TAS0_9FLAO</name>
<dbReference type="GO" id="GO:0008237">
    <property type="term" value="F:metallopeptidase activity"/>
    <property type="evidence" value="ECO:0007669"/>
    <property type="project" value="UniProtKB-KW"/>
</dbReference>
<dbReference type="InterPro" id="IPR001405">
    <property type="entry name" value="UPF0758"/>
</dbReference>
<dbReference type="InterPro" id="IPR037518">
    <property type="entry name" value="MPN"/>
</dbReference>
<dbReference type="RefSeq" id="WP_166522837.1">
    <property type="nucleotide sequence ID" value="NZ_JAAABI010000002.1"/>
</dbReference>
<keyword evidence="4" id="KW-0862">Zinc</keyword>
<organism evidence="7 8">
    <name type="scientific">Flagellimonas ochracea</name>
    <dbReference type="NCBI Taxonomy" id="2696472"/>
    <lineage>
        <taxon>Bacteria</taxon>
        <taxon>Pseudomonadati</taxon>
        <taxon>Bacteroidota</taxon>
        <taxon>Flavobacteriia</taxon>
        <taxon>Flavobacteriales</taxon>
        <taxon>Flavobacteriaceae</taxon>
        <taxon>Flagellimonas</taxon>
    </lineage>
</organism>
<accession>A0A964TAS0</accession>
<gene>
    <name evidence="7" type="ORF">GTQ34_05720</name>
</gene>
<reference evidence="7" key="1">
    <citation type="submission" date="2020-01" db="EMBL/GenBank/DDBJ databases">
        <title>Muricauda ochracea sp. nov., isolated from a tidal flat of Garorim bay in Korea.</title>
        <authorList>
            <person name="Kim D."/>
            <person name="Yoo Y."/>
            <person name="Kim J.-J."/>
        </authorList>
    </citation>
    <scope>NUCLEOTIDE SEQUENCE</scope>
    <source>
        <strain evidence="7">JGD-17</strain>
    </source>
</reference>
<evidence type="ECO:0000313" key="8">
    <source>
        <dbReference type="Proteomes" id="UP000667650"/>
    </source>
</evidence>